<dbReference type="Proteomes" id="UP001174136">
    <property type="component" value="Unassembled WGS sequence"/>
</dbReference>
<evidence type="ECO:0000256" key="1">
    <source>
        <dbReference type="SAM" id="MobiDB-lite"/>
    </source>
</evidence>
<reference evidence="2" key="1">
    <citation type="journal article" date="2023" name="Front. Mar. Sci.">
        <title>A new Merluccius polli reference genome to investigate the effects of global change in West African waters.</title>
        <authorList>
            <person name="Mateo J.L."/>
            <person name="Blanco-Fernandez C."/>
            <person name="Garcia-Vazquez E."/>
            <person name="Machado-Schiaffino G."/>
        </authorList>
    </citation>
    <scope>NUCLEOTIDE SEQUENCE</scope>
    <source>
        <strain evidence="2">C29</strain>
        <tissue evidence="2">Fin</tissue>
    </source>
</reference>
<gene>
    <name evidence="2" type="ORF">N1851_002144</name>
</gene>
<keyword evidence="3" id="KW-1185">Reference proteome</keyword>
<dbReference type="AlphaFoldDB" id="A0AA47NBQ3"/>
<organism evidence="2 3">
    <name type="scientific">Merluccius polli</name>
    <name type="common">Benguela hake</name>
    <name type="synonym">Merluccius cadenati</name>
    <dbReference type="NCBI Taxonomy" id="89951"/>
    <lineage>
        <taxon>Eukaryota</taxon>
        <taxon>Metazoa</taxon>
        <taxon>Chordata</taxon>
        <taxon>Craniata</taxon>
        <taxon>Vertebrata</taxon>
        <taxon>Euteleostomi</taxon>
        <taxon>Actinopterygii</taxon>
        <taxon>Neopterygii</taxon>
        <taxon>Teleostei</taxon>
        <taxon>Neoteleostei</taxon>
        <taxon>Acanthomorphata</taxon>
        <taxon>Zeiogadaria</taxon>
        <taxon>Gadariae</taxon>
        <taxon>Gadiformes</taxon>
        <taxon>Gadoidei</taxon>
        <taxon>Merlucciidae</taxon>
        <taxon>Merluccius</taxon>
    </lineage>
</organism>
<accession>A0AA47NBQ3</accession>
<evidence type="ECO:0000313" key="3">
    <source>
        <dbReference type="Proteomes" id="UP001174136"/>
    </source>
</evidence>
<evidence type="ECO:0000313" key="2">
    <source>
        <dbReference type="EMBL" id="KAK0155479.1"/>
    </source>
</evidence>
<feature type="region of interest" description="Disordered" evidence="1">
    <location>
        <begin position="27"/>
        <end position="49"/>
    </location>
</feature>
<comment type="caution">
    <text evidence="2">The sequence shown here is derived from an EMBL/GenBank/DDBJ whole genome shotgun (WGS) entry which is preliminary data.</text>
</comment>
<proteinExistence type="predicted"/>
<sequence>METRRLCFTIGATYDVLTTQVNLHQRLGEDPGLPQTHSHRVSSQPHPRTHYTWHHNQVLKSLASTLENKLAATNSLQPAASNSLRTTTFVTRSDWKLLVDIGRQLVFPPEIATVTLRPDLSSSLSSLYPGRTLAYERKHLCYAELAAEAQHRGWNNEVRPVELGCRGLTRLLGDLGIRGLSHQSWGQQREGASG</sequence>
<dbReference type="EMBL" id="JAOPHQ010000285">
    <property type="protein sequence ID" value="KAK0155479.1"/>
    <property type="molecule type" value="Genomic_DNA"/>
</dbReference>
<name>A0AA47NBQ3_MERPO</name>
<protein>
    <submittedName>
        <fullName evidence="2">Uncharacterized protein</fullName>
    </submittedName>
</protein>